<evidence type="ECO:0000313" key="7">
    <source>
        <dbReference type="EMBL" id="GAX24002.1"/>
    </source>
</evidence>
<protein>
    <submittedName>
        <fullName evidence="7">Proteasome component ECM29</fullName>
    </submittedName>
</protein>
<evidence type="ECO:0000259" key="5">
    <source>
        <dbReference type="Pfam" id="PF13001"/>
    </source>
</evidence>
<sequence>MTTTEEETLASLTRVSHKLALTTPDRLGSVVDKLLPRLLQRLGDSSSTSEIQKKLMEILSHIMKRVKEDTSIPLPCEAMLQLFFLPDDTNKYQRNVEMHPMTLHFTLAFLAVGVPRCTINPFPLLPYLVASQTFHIATLAKKSQSHSMAHLLLHCLSLCVVTTATPTTEQKEKYVQVTRELLQHNETLQATLFDLFLDVLLYPSSYADTTTLPPPGLSQAGHERLREQTTVGAWQTAVVEWIAPQRYALFPANERARILCLLVVSPAAFTYLKQYLESNTENLLGDPVRLSWTLLSLCLGQAQAESSTPTSLYLGRSQPDDDPTPQLLLSIQRRPLTDPSTLLSFVTQWVFQNHPRIDLQPVVPLALQVIETILHTSVPSRGLSVLRAKSYIAAAELLQMLAIRLAEDWDPEQLVLWQRRIRVVACRMLSPASSSLHANTTRTSDSEGNLAIRDACYGTISTLCRSSFALSGYVFGDGDTTTTTTSSVQTATMLFGCVAHEEEKLKPRAVAALDALLGSYIRLYSRPEELKPIVEASLNPWASTTTTETNHNKSAANPAYADRSKLLAALLPLVWTAAQSYQPKASRVAAARWASELLQSLDRAIACHVLCFLAGDNDPTAANLAREGLGLSATLDVSEYDMAVEEKEFSSASKLPDFGRFVTFVFQDPSKQQRDSLFRSQYFEDFSLKGKAVTLHFGMRCLLNDFYGGSDESIRSYLEALTRSLILYKSGSMCIDSAHSLHAVDLLDVCSSSLAALLSASKFARECFVIGLFGFKELQELAVHVNSSRARRYLAKSCGIMLEFIETMEREDSQLPELQPESSFDLCLKILSDIEESRAGSLSRTHGSIFLGAYAIKALRKRIAQNTSLVSSSSLHKAAIVLAKFGYGCMHYDELVGNACSDGIMIAFHSDDNSSVHLDTEFCQSSVTVLRKLAEANAKFAHSDSLNTVRALKCATASGACLAATTYPQQDVDKDLLLELHATRQTCVESLIGLLGSAAFRNEEEIAIGVGEALAMYANAYNTDETGTFNHSIKKWPDTYDEGLRPELSPAEDILYVLLRKTLLSSSPQTRTSVAPALLAIAATAARKVNDNRSNNDRLFIRVLTFHIDEVQTTFINLLSDPKCKHLSRESCCLGLAACRGLIQSQSNNTDTTQELNNKLLRAFGQTTSFAGSALVESQNEARQRRAALEGQNIAPTGVDDNPQVDVGGASGITEAALGAYKEMASAAVSLDRPDVLYTLLVLSVSHPFWSTSGNRDAYSSAALLGDEASGTSKIKEVLEPHLDRLLPRILRAKHDPNVQTREQMSALWVAVTGGGAEARASISKYLIVAIDALLIETSSKMWRIRAGACSALAEIIVGRDWESLGGGDAILNDDDLHSPTKVLAGVRLLRLWRVSMRALDDVRTNVRESGATLARSVRGLTIRLCDPSSHEKDYGLKRERDGVARADSDIIAASATALRWLVRHGLNQHSEGTAFCITCLVEIVGLVTPRMLAPILPDLLRSLLVSISGLEPAALNYLQLRTDDQEGLERARLQLASTGPIASAVTKCLDLTPETSLATQHAVVVQLDNALRQSAGFATRTAIADAISTLCSTCPAAFQFSGTNSSNPSVRLLRALYNASERERTAASRDRLIHSLGILASVCPGVSVRSLALKAYQKYNSSTGSNDDPLARSAAAASLRSIAVRASNQLTDGGKMDVWCRYILPSAFVGKRDDNKKIASQWQDVWDEAAPALRSSEVPLIGTTHEENLLSDLVEECIRGLGDVSWSRRTSASNALIELCDSGILAPLPKQTASTSTTAERQEHRAKQSRLALERCVLLVRKPRLWTGKIVAATAASKIAGAWLVTFGYVGNVQSCPITFSSGSVDDLFHGDKWFLAARNESEMDDVETAQSQVALSEGEENESDVEIVRPVAELKLSSNAITFTGLCRLLLNSAENESMDKNAESLPYRKSCFDNLKYLLSQLSSNTDIATQQTAFELLSPRLMTFIRDHSEWNQPPVLVAAAMACLESALYDGLADASLVELIAQAGGASQAAWTIREASAKCLSRIAAVCHAECFRTYDFTSALVNSAAFALRDKKFWQVRHGGLTILQRLVNRTGNVSGTSETNRTLEALLPHKEAILQHVRACLKDSEARITALASDILSSMAWWP</sequence>
<organism evidence="7 8">
    <name type="scientific">Fistulifera solaris</name>
    <name type="common">Oleaginous diatom</name>
    <dbReference type="NCBI Taxonomy" id="1519565"/>
    <lineage>
        <taxon>Eukaryota</taxon>
        <taxon>Sar</taxon>
        <taxon>Stramenopiles</taxon>
        <taxon>Ochrophyta</taxon>
        <taxon>Bacillariophyta</taxon>
        <taxon>Bacillariophyceae</taxon>
        <taxon>Bacillariophycidae</taxon>
        <taxon>Naviculales</taxon>
        <taxon>Naviculaceae</taxon>
        <taxon>Fistulifera</taxon>
    </lineage>
</organism>
<proteinExistence type="predicted"/>
<dbReference type="InterPro" id="IPR024372">
    <property type="entry name" value="Ecm29_N"/>
</dbReference>
<gene>
    <name evidence="7" type="ORF">FisN_26Lh065</name>
</gene>
<dbReference type="SUPFAM" id="SSF48371">
    <property type="entry name" value="ARM repeat"/>
    <property type="match status" value="3"/>
</dbReference>
<dbReference type="Pfam" id="PF24492">
    <property type="entry name" value="HEAT_ECM29"/>
    <property type="match status" value="1"/>
</dbReference>
<evidence type="ECO:0000259" key="6">
    <source>
        <dbReference type="Pfam" id="PF24492"/>
    </source>
</evidence>
<evidence type="ECO:0000256" key="3">
    <source>
        <dbReference type="ARBA" id="ARBA00022737"/>
    </source>
</evidence>
<dbReference type="GO" id="GO:0005634">
    <property type="term" value="C:nucleus"/>
    <property type="evidence" value="ECO:0007669"/>
    <property type="project" value="TreeGrafter"/>
</dbReference>
<dbReference type="PANTHER" id="PTHR23346:SF19">
    <property type="entry name" value="PROTEASOME ADAPTER AND SCAFFOLD PROTEIN ECM29"/>
    <property type="match status" value="1"/>
</dbReference>
<evidence type="ECO:0000256" key="2">
    <source>
        <dbReference type="ARBA" id="ARBA00022490"/>
    </source>
</evidence>
<keyword evidence="4 7" id="KW-0647">Proteasome</keyword>
<reference evidence="7 8" key="1">
    <citation type="journal article" date="2015" name="Plant Cell">
        <title>Oil accumulation by the oleaginous diatom Fistulifera solaris as revealed by the genome and transcriptome.</title>
        <authorList>
            <person name="Tanaka T."/>
            <person name="Maeda Y."/>
            <person name="Veluchamy A."/>
            <person name="Tanaka M."/>
            <person name="Abida H."/>
            <person name="Marechal E."/>
            <person name="Bowler C."/>
            <person name="Muto M."/>
            <person name="Sunaga Y."/>
            <person name="Tanaka M."/>
            <person name="Yoshino T."/>
            <person name="Taniguchi T."/>
            <person name="Fukuda Y."/>
            <person name="Nemoto M."/>
            <person name="Matsumoto M."/>
            <person name="Wong P.S."/>
            <person name="Aburatani S."/>
            <person name="Fujibuchi W."/>
        </authorList>
    </citation>
    <scope>NUCLEOTIDE SEQUENCE [LARGE SCALE GENOMIC DNA]</scope>
    <source>
        <strain evidence="7 8">JPCC DA0580</strain>
    </source>
</reference>
<dbReference type="Gene3D" id="1.25.10.10">
    <property type="entry name" value="Leucine-rich Repeat Variant"/>
    <property type="match status" value="2"/>
</dbReference>
<accession>A0A1Z5KD07</accession>
<dbReference type="GO" id="GO:0000502">
    <property type="term" value="C:proteasome complex"/>
    <property type="evidence" value="ECO:0007669"/>
    <property type="project" value="UniProtKB-KW"/>
</dbReference>
<dbReference type="GO" id="GO:0043248">
    <property type="term" value="P:proteasome assembly"/>
    <property type="evidence" value="ECO:0007669"/>
    <property type="project" value="InterPro"/>
</dbReference>
<evidence type="ECO:0000256" key="1">
    <source>
        <dbReference type="ARBA" id="ARBA00004496"/>
    </source>
</evidence>
<dbReference type="PANTHER" id="PTHR23346">
    <property type="entry name" value="TRANSLATIONAL ACTIVATOR GCN1-RELATED"/>
    <property type="match status" value="1"/>
</dbReference>
<dbReference type="GO" id="GO:0036503">
    <property type="term" value="P:ERAD pathway"/>
    <property type="evidence" value="ECO:0007669"/>
    <property type="project" value="TreeGrafter"/>
</dbReference>
<dbReference type="InterPro" id="IPR016024">
    <property type="entry name" value="ARM-type_fold"/>
</dbReference>
<dbReference type="InterPro" id="IPR055443">
    <property type="entry name" value="HEAT_ECM29"/>
</dbReference>
<comment type="subcellular location">
    <subcellularLocation>
        <location evidence="1">Cytoplasm</location>
    </subcellularLocation>
</comment>
<dbReference type="EMBL" id="BDSP01000205">
    <property type="protein sequence ID" value="GAX24002.1"/>
    <property type="molecule type" value="Genomic_DNA"/>
</dbReference>
<comment type="caution">
    <text evidence="7">The sequence shown here is derived from an EMBL/GenBank/DDBJ whole genome shotgun (WGS) entry which is preliminary data.</text>
</comment>
<evidence type="ECO:0000256" key="4">
    <source>
        <dbReference type="ARBA" id="ARBA00022942"/>
    </source>
</evidence>
<dbReference type="InParanoid" id="A0A1Z5KD07"/>
<dbReference type="InterPro" id="IPR011989">
    <property type="entry name" value="ARM-like"/>
</dbReference>
<keyword evidence="3" id="KW-0677">Repeat</keyword>
<keyword evidence="2" id="KW-0963">Cytoplasm</keyword>
<dbReference type="Proteomes" id="UP000198406">
    <property type="component" value="Unassembled WGS sequence"/>
</dbReference>
<dbReference type="GO" id="GO:0005737">
    <property type="term" value="C:cytoplasm"/>
    <property type="evidence" value="ECO:0007669"/>
    <property type="project" value="UniProtKB-SubCell"/>
</dbReference>
<dbReference type="OrthoDB" id="16066at2759"/>
<name>A0A1Z5KD07_FISSO</name>
<feature type="domain" description="Proteasome adapter and scaffold protein ECM29 HEAT-repeat" evidence="6">
    <location>
        <begin position="1493"/>
        <end position="1660"/>
    </location>
</feature>
<keyword evidence="8" id="KW-1185">Reference proteome</keyword>
<dbReference type="GO" id="GO:0060090">
    <property type="term" value="F:molecular adaptor activity"/>
    <property type="evidence" value="ECO:0007669"/>
    <property type="project" value="InterPro"/>
</dbReference>
<feature type="domain" description="Proteasome component Ecm29 N-terminal" evidence="5">
    <location>
        <begin position="13"/>
        <end position="231"/>
    </location>
</feature>
<evidence type="ECO:0000313" key="8">
    <source>
        <dbReference type="Proteomes" id="UP000198406"/>
    </source>
</evidence>
<dbReference type="Pfam" id="PF13001">
    <property type="entry name" value="ECM29_N"/>
    <property type="match status" value="1"/>
</dbReference>